<proteinExistence type="predicted"/>
<feature type="domain" description="Glycosyltransferase subfamily 4-like N-terminal" evidence="2">
    <location>
        <begin position="17"/>
        <end position="188"/>
    </location>
</feature>
<dbReference type="Gene3D" id="3.40.50.2000">
    <property type="entry name" value="Glycogen Phosphorylase B"/>
    <property type="match status" value="2"/>
</dbReference>
<gene>
    <name evidence="3" type="ORF">DDZ15_01975</name>
</gene>
<evidence type="ECO:0000313" key="3">
    <source>
        <dbReference type="EMBL" id="PWN07804.1"/>
    </source>
</evidence>
<feature type="domain" description="Glycosyl transferase family 1" evidence="1">
    <location>
        <begin position="200"/>
        <end position="356"/>
    </location>
</feature>
<dbReference type="Pfam" id="PF00534">
    <property type="entry name" value="Glycos_transf_1"/>
    <property type="match status" value="1"/>
</dbReference>
<organism evidence="3 4">
    <name type="scientific">Rhodohalobacter mucosus</name>
    <dbReference type="NCBI Taxonomy" id="2079485"/>
    <lineage>
        <taxon>Bacteria</taxon>
        <taxon>Pseudomonadati</taxon>
        <taxon>Balneolota</taxon>
        <taxon>Balneolia</taxon>
        <taxon>Balneolales</taxon>
        <taxon>Balneolaceae</taxon>
        <taxon>Rhodohalobacter</taxon>
    </lineage>
</organism>
<dbReference type="SUPFAM" id="SSF53756">
    <property type="entry name" value="UDP-Glycosyltransferase/glycogen phosphorylase"/>
    <property type="match status" value="1"/>
</dbReference>
<dbReference type="EMBL" id="QGGB01000002">
    <property type="protein sequence ID" value="PWN07804.1"/>
    <property type="molecule type" value="Genomic_DNA"/>
</dbReference>
<dbReference type="PANTHER" id="PTHR12526">
    <property type="entry name" value="GLYCOSYLTRANSFERASE"/>
    <property type="match status" value="1"/>
</dbReference>
<sequence>MTEKRKILFLMPSLRGGGAERTLINLLHKIDQDLYEIDLLVVLKDGPYVDKIPDHVEVNYLFKSRFLARFLGYLHRMYGLSWFFRNRMMALDTEYDVGISFLDSHYTDLLFHMKNLKRRVAFVHSSYLSHSDYEKFSSNDNLRKKADLNRYSRLDGIYFVSHDSMADFVELFGEGPNMGVVYNIIDREAVLQKARNESGTAIKDDLFSFSAVGSLLPVKGFDRLIRASRIARDKGYEFNVHIAGAGPEEGVLKNMIKEFGLENTIILHGFVNNPYPLMKSSDVFVMSSLSEALPTVLCEAMILGVPSLVTNCSGCRGLVEDGEYGMAAEQDDHDFAKKMMLYMDKPELLEHYSKKSLERAMLFDDDRILKKYYNIFEGKEPNPA</sequence>
<evidence type="ECO:0000259" key="2">
    <source>
        <dbReference type="Pfam" id="PF13439"/>
    </source>
</evidence>
<accession>A0A316TYG3</accession>
<keyword evidence="4" id="KW-1185">Reference proteome</keyword>
<evidence type="ECO:0000313" key="4">
    <source>
        <dbReference type="Proteomes" id="UP000245533"/>
    </source>
</evidence>
<evidence type="ECO:0000259" key="1">
    <source>
        <dbReference type="Pfam" id="PF00534"/>
    </source>
</evidence>
<name>A0A316TYG3_9BACT</name>
<dbReference type="Pfam" id="PF13439">
    <property type="entry name" value="Glyco_transf_4"/>
    <property type="match status" value="1"/>
</dbReference>
<dbReference type="OrthoDB" id="791981at2"/>
<dbReference type="PANTHER" id="PTHR12526:SF630">
    <property type="entry name" value="GLYCOSYLTRANSFERASE"/>
    <property type="match status" value="1"/>
</dbReference>
<protein>
    <submittedName>
        <fullName evidence="3">Uncharacterized protein</fullName>
    </submittedName>
</protein>
<dbReference type="InterPro" id="IPR028098">
    <property type="entry name" value="Glyco_trans_4-like_N"/>
</dbReference>
<reference evidence="3 4" key="1">
    <citation type="submission" date="2018-05" db="EMBL/GenBank/DDBJ databases">
        <title>Rhodohalobacter halophilus gen. nov., sp. nov., a moderately halophilic member of the family Balneolaceae.</title>
        <authorList>
            <person name="Liu Z.-W."/>
        </authorList>
    </citation>
    <scope>NUCLEOTIDE SEQUENCE [LARGE SCALE GENOMIC DNA]</scope>
    <source>
        <strain evidence="3 4">8A47</strain>
    </source>
</reference>
<dbReference type="GO" id="GO:0016757">
    <property type="term" value="F:glycosyltransferase activity"/>
    <property type="evidence" value="ECO:0007669"/>
    <property type="project" value="InterPro"/>
</dbReference>
<dbReference type="CDD" id="cd03811">
    <property type="entry name" value="GT4_GT28_WabH-like"/>
    <property type="match status" value="1"/>
</dbReference>
<dbReference type="InterPro" id="IPR001296">
    <property type="entry name" value="Glyco_trans_1"/>
</dbReference>
<dbReference type="Proteomes" id="UP000245533">
    <property type="component" value="Unassembled WGS sequence"/>
</dbReference>
<dbReference type="AlphaFoldDB" id="A0A316TYG3"/>
<comment type="caution">
    <text evidence="3">The sequence shown here is derived from an EMBL/GenBank/DDBJ whole genome shotgun (WGS) entry which is preliminary data.</text>
</comment>
<dbReference type="RefSeq" id="WP_109644306.1">
    <property type="nucleotide sequence ID" value="NZ_QGGB01000002.1"/>
</dbReference>